<gene>
    <name evidence="3" type="ORF">VRU49_10290</name>
</gene>
<dbReference type="RefSeq" id="WP_330146699.1">
    <property type="nucleotide sequence ID" value="NZ_JAZDQU010000002.1"/>
</dbReference>
<feature type="domain" description="Urease accessory protein UreH-like transmembrane" evidence="2">
    <location>
        <begin position="7"/>
        <end position="203"/>
    </location>
</feature>
<evidence type="ECO:0000256" key="1">
    <source>
        <dbReference type="SAM" id="Phobius"/>
    </source>
</evidence>
<feature type="transmembrane region" description="Helical" evidence="1">
    <location>
        <begin position="44"/>
        <end position="65"/>
    </location>
</feature>
<dbReference type="Pfam" id="PF13386">
    <property type="entry name" value="DsbD_2"/>
    <property type="match status" value="1"/>
</dbReference>
<evidence type="ECO:0000313" key="4">
    <source>
        <dbReference type="Proteomes" id="UP001337681"/>
    </source>
</evidence>
<proteinExistence type="predicted"/>
<name>A0ABU7H3V2_9SPHI</name>
<feature type="transmembrane region" description="Helical" evidence="1">
    <location>
        <begin position="193"/>
        <end position="210"/>
    </location>
</feature>
<dbReference type="PANTHER" id="PTHR42208">
    <property type="entry name" value="HEAVY METAL TRANSPORTER-RELATED"/>
    <property type="match status" value="1"/>
</dbReference>
<sequence>MNIYWVATLMGLMGSVHCVAMCGPILLAIPYNNTSRWVNFFKNLIYHFGRIMVYVILGILIVLVGKTGGLFIDHQKVSLWIGIIMVSLSIYALFGFRFKKYDSFYKKVINLFSKVFGKFYQSRFFPLLAGMLNGILPCGMVYVALGVSANANSIMEGSKFMLFFGLGTVPLLLILSVGGVFIKKYIKFNPKTWVPVFGIFFGILFITRALELDLPFISPIILNSIDAFCK</sequence>
<keyword evidence="1" id="KW-0812">Transmembrane</keyword>
<keyword evidence="1" id="KW-1133">Transmembrane helix</keyword>
<reference evidence="3 4" key="1">
    <citation type="submission" date="2024-01" db="EMBL/GenBank/DDBJ databases">
        <title>Pedobacter sp. nov., isolated from oil-contaminated soil.</title>
        <authorList>
            <person name="Le N.T.T."/>
        </authorList>
    </citation>
    <scope>NUCLEOTIDE SEQUENCE [LARGE SCALE GENOMIC DNA]</scope>
    <source>
        <strain evidence="3 4">VNH31</strain>
    </source>
</reference>
<feature type="transmembrane region" description="Helical" evidence="1">
    <location>
        <begin position="124"/>
        <end position="148"/>
    </location>
</feature>
<evidence type="ECO:0000313" key="3">
    <source>
        <dbReference type="EMBL" id="MEE1885805.1"/>
    </source>
</evidence>
<dbReference type="PANTHER" id="PTHR42208:SF1">
    <property type="entry name" value="HEAVY METAL TRANSPORTER"/>
    <property type="match status" value="1"/>
</dbReference>
<accession>A0ABU7H3V2</accession>
<feature type="transmembrane region" description="Helical" evidence="1">
    <location>
        <begin position="160"/>
        <end position="181"/>
    </location>
</feature>
<protein>
    <submittedName>
        <fullName evidence="3">Sulfite exporter TauE/SafE family protein</fullName>
    </submittedName>
</protein>
<dbReference type="EMBL" id="JAZDQU010000002">
    <property type="protein sequence ID" value="MEE1885805.1"/>
    <property type="molecule type" value="Genomic_DNA"/>
</dbReference>
<organism evidence="3 4">
    <name type="scientific">Pedobacter flavus</name>
    <dbReference type="NCBI Taxonomy" id="3113906"/>
    <lineage>
        <taxon>Bacteria</taxon>
        <taxon>Pseudomonadati</taxon>
        <taxon>Bacteroidota</taxon>
        <taxon>Sphingobacteriia</taxon>
        <taxon>Sphingobacteriales</taxon>
        <taxon>Sphingobacteriaceae</taxon>
        <taxon>Pedobacter</taxon>
    </lineage>
</organism>
<feature type="transmembrane region" description="Helical" evidence="1">
    <location>
        <begin position="6"/>
        <end position="32"/>
    </location>
</feature>
<comment type="caution">
    <text evidence="3">The sequence shown here is derived from an EMBL/GenBank/DDBJ whole genome shotgun (WGS) entry which is preliminary data.</text>
</comment>
<dbReference type="InterPro" id="IPR039447">
    <property type="entry name" value="UreH-like_TM_dom"/>
</dbReference>
<feature type="transmembrane region" description="Helical" evidence="1">
    <location>
        <begin position="77"/>
        <end position="96"/>
    </location>
</feature>
<evidence type="ECO:0000259" key="2">
    <source>
        <dbReference type="Pfam" id="PF13386"/>
    </source>
</evidence>
<keyword evidence="1" id="KW-0472">Membrane</keyword>
<keyword evidence="4" id="KW-1185">Reference proteome</keyword>
<dbReference type="Proteomes" id="UP001337681">
    <property type="component" value="Unassembled WGS sequence"/>
</dbReference>